<keyword evidence="1" id="KW-0812">Transmembrane</keyword>
<reference evidence="2" key="1">
    <citation type="submission" date="2021-11" db="EMBL/GenBank/DDBJ databases">
        <title>Draft genome sequence of Alcaligenes endophyticus type strain CCUG 75668T.</title>
        <authorList>
            <person name="Salva-Serra F."/>
            <person name="Duran R.E."/>
            <person name="Seeger M."/>
            <person name="Moore E.R.B."/>
            <person name="Jaen-Luchoro D."/>
        </authorList>
    </citation>
    <scope>NUCLEOTIDE SEQUENCE</scope>
    <source>
        <strain evidence="2">CCUG 75668</strain>
    </source>
</reference>
<evidence type="ECO:0000313" key="4">
    <source>
        <dbReference type="Proteomes" id="UP001168613"/>
    </source>
</evidence>
<keyword evidence="1" id="KW-0472">Membrane</keyword>
<sequence>MSAPVDKELIGIIAVALLILGTIAAVFYGYLANIYKLTFLSPAFSEFGIEQVMRAIGILAPPLGVFLGYL</sequence>
<dbReference type="RefSeq" id="WP_266123239.1">
    <property type="nucleotide sequence ID" value="NZ_JAJHNU010000003.1"/>
</dbReference>
<keyword evidence="4" id="KW-1185">Reference proteome</keyword>
<gene>
    <name evidence="2" type="ORF">LMS43_10655</name>
    <name evidence="3" type="ORF">LMS43_16370</name>
</gene>
<accession>A0ABT8EKL5</accession>
<dbReference type="Proteomes" id="UP001168613">
    <property type="component" value="Unassembled WGS sequence"/>
</dbReference>
<evidence type="ECO:0000313" key="3">
    <source>
        <dbReference type="EMBL" id="MDN4122865.1"/>
    </source>
</evidence>
<proteinExistence type="predicted"/>
<dbReference type="EMBL" id="JAJHNU010000007">
    <property type="protein sequence ID" value="MDN4122865.1"/>
    <property type="molecule type" value="Genomic_DNA"/>
</dbReference>
<evidence type="ECO:0000256" key="1">
    <source>
        <dbReference type="SAM" id="Phobius"/>
    </source>
</evidence>
<dbReference type="EMBL" id="JAJHNU010000003">
    <property type="protein sequence ID" value="MDN4121750.1"/>
    <property type="molecule type" value="Genomic_DNA"/>
</dbReference>
<name>A0ABT8EKL5_9BURK</name>
<organism evidence="2 4">
    <name type="scientific">Alcaligenes endophyticus</name>
    <dbReference type="NCBI Taxonomy" id="1929088"/>
    <lineage>
        <taxon>Bacteria</taxon>
        <taxon>Pseudomonadati</taxon>
        <taxon>Pseudomonadota</taxon>
        <taxon>Betaproteobacteria</taxon>
        <taxon>Burkholderiales</taxon>
        <taxon>Alcaligenaceae</taxon>
        <taxon>Alcaligenes</taxon>
    </lineage>
</organism>
<comment type="caution">
    <text evidence="2">The sequence shown here is derived from an EMBL/GenBank/DDBJ whole genome shotgun (WGS) entry which is preliminary data.</text>
</comment>
<protein>
    <submittedName>
        <fullName evidence="2">Uncharacterized protein</fullName>
    </submittedName>
</protein>
<keyword evidence="1" id="KW-1133">Transmembrane helix</keyword>
<evidence type="ECO:0000313" key="2">
    <source>
        <dbReference type="EMBL" id="MDN4121750.1"/>
    </source>
</evidence>
<feature type="transmembrane region" description="Helical" evidence="1">
    <location>
        <begin position="9"/>
        <end position="31"/>
    </location>
</feature>